<proteinExistence type="predicted"/>
<keyword evidence="1" id="KW-0472">Membrane</keyword>
<feature type="transmembrane region" description="Helical" evidence="1">
    <location>
        <begin position="26"/>
        <end position="42"/>
    </location>
</feature>
<protein>
    <submittedName>
        <fullName evidence="2">Uncharacterized protein</fullName>
    </submittedName>
</protein>
<dbReference type="EMBL" id="HACA01025477">
    <property type="protein sequence ID" value="CDW42838.1"/>
    <property type="molecule type" value="Transcribed_RNA"/>
</dbReference>
<reference evidence="2" key="1">
    <citation type="submission" date="2014-05" db="EMBL/GenBank/DDBJ databases">
        <authorList>
            <person name="Chronopoulou M."/>
        </authorList>
    </citation>
    <scope>NUCLEOTIDE SEQUENCE</scope>
    <source>
        <tissue evidence="2">Whole organism</tissue>
    </source>
</reference>
<name>A0A0K2UX75_LEPSM</name>
<evidence type="ECO:0000256" key="1">
    <source>
        <dbReference type="SAM" id="Phobius"/>
    </source>
</evidence>
<evidence type="ECO:0000313" key="2">
    <source>
        <dbReference type="EMBL" id="CDW42838.1"/>
    </source>
</evidence>
<organism evidence="2">
    <name type="scientific">Lepeophtheirus salmonis</name>
    <name type="common">Salmon louse</name>
    <name type="synonym">Caligus salmonis</name>
    <dbReference type="NCBI Taxonomy" id="72036"/>
    <lineage>
        <taxon>Eukaryota</taxon>
        <taxon>Metazoa</taxon>
        <taxon>Ecdysozoa</taxon>
        <taxon>Arthropoda</taxon>
        <taxon>Crustacea</taxon>
        <taxon>Multicrustacea</taxon>
        <taxon>Hexanauplia</taxon>
        <taxon>Copepoda</taxon>
        <taxon>Siphonostomatoida</taxon>
        <taxon>Caligidae</taxon>
        <taxon>Lepeophtheirus</taxon>
    </lineage>
</organism>
<keyword evidence="1" id="KW-1133">Transmembrane helix</keyword>
<sequence length="72" mass="8141">RPRCLDHGHYTPSPRHAPKRCSRGDWPGLFFFLLLCVQFGLFDRAFLPIQRFGLADGVEGHPGHLQLLGVSE</sequence>
<keyword evidence="1" id="KW-0812">Transmembrane</keyword>
<dbReference type="AlphaFoldDB" id="A0A0K2UX75"/>
<feature type="non-terminal residue" evidence="2">
    <location>
        <position position="1"/>
    </location>
</feature>
<accession>A0A0K2UX75</accession>